<dbReference type="RefSeq" id="WP_380617824.1">
    <property type="nucleotide sequence ID" value="NZ_JBHSDK010000002.1"/>
</dbReference>
<name>A0ABV8TU10_9ACTN</name>
<dbReference type="Gene3D" id="1.20.120.20">
    <property type="entry name" value="Apolipoprotein"/>
    <property type="match status" value="1"/>
</dbReference>
<dbReference type="SUPFAM" id="SSF58113">
    <property type="entry name" value="Apolipoprotein A-I"/>
    <property type="match status" value="1"/>
</dbReference>
<gene>
    <name evidence="2" type="ORF">ACFPET_02635</name>
</gene>
<comment type="caution">
    <text evidence="2">The sequence shown here is derived from an EMBL/GenBank/DDBJ whole genome shotgun (WGS) entry which is preliminary data.</text>
</comment>
<feature type="transmembrane region" description="Helical" evidence="1">
    <location>
        <begin position="139"/>
        <end position="156"/>
    </location>
</feature>
<evidence type="ECO:0000256" key="1">
    <source>
        <dbReference type="SAM" id="Phobius"/>
    </source>
</evidence>
<keyword evidence="3" id="KW-1185">Reference proteome</keyword>
<feature type="transmembrane region" description="Helical" evidence="1">
    <location>
        <begin position="652"/>
        <end position="672"/>
    </location>
</feature>
<keyword evidence="1" id="KW-1133">Transmembrane helix</keyword>
<keyword evidence="1" id="KW-0472">Membrane</keyword>
<evidence type="ECO:0000313" key="2">
    <source>
        <dbReference type="EMBL" id="MFC4334090.1"/>
    </source>
</evidence>
<feature type="transmembrane region" description="Helical" evidence="1">
    <location>
        <begin position="490"/>
        <end position="517"/>
    </location>
</feature>
<protein>
    <recommendedName>
        <fullName evidence="4">Phage-related protein</fullName>
    </recommendedName>
</protein>
<feature type="transmembrane region" description="Helical" evidence="1">
    <location>
        <begin position="692"/>
        <end position="716"/>
    </location>
</feature>
<dbReference type="Proteomes" id="UP001595823">
    <property type="component" value="Unassembled WGS sequence"/>
</dbReference>
<feature type="transmembrane region" description="Helical" evidence="1">
    <location>
        <begin position="728"/>
        <end position="748"/>
    </location>
</feature>
<evidence type="ECO:0008006" key="4">
    <source>
        <dbReference type="Google" id="ProtNLM"/>
    </source>
</evidence>
<organism evidence="2 3">
    <name type="scientific">Salininema proteolyticum</name>
    <dbReference type="NCBI Taxonomy" id="1607685"/>
    <lineage>
        <taxon>Bacteria</taxon>
        <taxon>Bacillati</taxon>
        <taxon>Actinomycetota</taxon>
        <taxon>Actinomycetes</taxon>
        <taxon>Glycomycetales</taxon>
        <taxon>Glycomycetaceae</taxon>
        <taxon>Salininema</taxon>
    </lineage>
</organism>
<dbReference type="EMBL" id="JBHSDK010000002">
    <property type="protein sequence ID" value="MFC4334090.1"/>
    <property type="molecule type" value="Genomic_DNA"/>
</dbReference>
<keyword evidence="1" id="KW-0812">Transmembrane</keyword>
<sequence length="1095" mass="116211">MADEKARVVGKVAIKVVPDTSKFRESLRKELRKIQATLGDLKVQVQLDKKAAKQLQRDLRDWVKEVSPLKVDVRPVLTKSHSVVRERLRSLSRPRTVEYSPVINTAAYGKTAAALSGIRLAGDWMTNLRDMLKDLDKNLPTITAWSLGLGGLVGWLGSATSNMAALSAELARIAPLALALPGAFGGMAIGLGATVAVLKDFNQVIPELADQLHDLQDAMSAKFWAQAEAPIRSLIDSLLPQFSAGLQQVSTQLGGFFGQLATSLTGSLDGSLEGMFDDLAASIAVAAGGTDAWAEAIRILGETGAGYLPRLAAWVTDISTRFSGWLAAAEADGSLNAWINTAITNLGLLGSILASVGSIFAGIAQAAEAAGGSSFATLNNSLQNIADTVHSPAFQEGLTGFFEGAHQAMANIAATSGAQFKDLLVTLGETSQSVLPIIGASIGTLVGALSEGLATDTVQAGLLDFFSGLHVGINELVTAVGPLASAFGPLLSLLGTFAATAGPLLSGILSTLATALARVLPSLEPLVEFLGGAFLAVWNAVSPLILAAADAFGVLIDAIPFDELTVMVSDFASTLGEGLAPLGESFGSIAATLAPIAGQILPPLIDAALGLAEAFLPFLEIAGKLVAEVVAPLLAKYLPKLTDVFTGLINDAVIPLVSAFADLVNLLLPILLPALKFIGDVLLADLTFAFSAVADVIGGVMKIITGVIDIIVGVFTGDWEKAWEGVKTIFAGVWDVIVGLLKIAWILLTDVVLAGVGKLLGLLGKLVGKLFSWLGGLLGRFFSWVVEKLGLDKLWNWLSEWASKLGEWFAGLGKKFWDWISGLASRAWEGMKRLWDRLVALQGEWALKMMVKFKQFKAKAIGWVKGLGGRLSNWFSRLWTRIVDTAKDWARNMGKKLRDAKDAMMKRAREIKSLLPKRIREAIDNAIDYVKKLPKKAKKALGDIKDTLLEAGKNLIRGFLAGIEHMWEEVKSSLSELTDKLTEWKGPPRRDAVLLFDAGQLIVDGLISGLESRYGLVKKSLSGFSNDLASTVIAAPTIADVADQSADLVGRETAGTDTAGGGETKVLNYYAAPGPALESQEALFRAADRAARMRW</sequence>
<evidence type="ECO:0000313" key="3">
    <source>
        <dbReference type="Proteomes" id="UP001595823"/>
    </source>
</evidence>
<reference evidence="3" key="1">
    <citation type="journal article" date="2019" name="Int. J. Syst. Evol. Microbiol.">
        <title>The Global Catalogue of Microorganisms (GCM) 10K type strain sequencing project: providing services to taxonomists for standard genome sequencing and annotation.</title>
        <authorList>
            <consortium name="The Broad Institute Genomics Platform"/>
            <consortium name="The Broad Institute Genome Sequencing Center for Infectious Disease"/>
            <person name="Wu L."/>
            <person name="Ma J."/>
        </authorList>
    </citation>
    <scope>NUCLEOTIDE SEQUENCE [LARGE SCALE GENOMIC DNA]</scope>
    <source>
        <strain evidence="3">IBRC-M 10908</strain>
    </source>
</reference>
<proteinExistence type="predicted"/>
<feature type="transmembrane region" description="Helical" evidence="1">
    <location>
        <begin position="176"/>
        <end position="198"/>
    </location>
</feature>
<feature type="transmembrane region" description="Helical" evidence="1">
    <location>
        <begin position="529"/>
        <end position="549"/>
    </location>
</feature>
<accession>A0ABV8TU10</accession>